<name>A0A2S8G120_9BACT</name>
<comment type="caution">
    <text evidence="3">The sequence shown here is derived from an EMBL/GenBank/DDBJ whole genome shotgun (WGS) entry which is preliminary data.</text>
</comment>
<reference evidence="3 4" key="1">
    <citation type="submission" date="2018-02" db="EMBL/GenBank/DDBJ databases">
        <title>Comparative genomes isolates from brazilian mangrove.</title>
        <authorList>
            <person name="Araujo J.E."/>
            <person name="Taketani R.G."/>
            <person name="Silva M.C.P."/>
            <person name="Loureco M.V."/>
            <person name="Andreote F.D."/>
        </authorList>
    </citation>
    <scope>NUCLEOTIDE SEQUENCE [LARGE SCALE GENOMIC DNA]</scope>
    <source>
        <strain evidence="3 4">Hex-1 MGV</strain>
    </source>
</reference>
<dbReference type="EMBL" id="PUHY01000005">
    <property type="protein sequence ID" value="PQO37834.1"/>
    <property type="molecule type" value="Genomic_DNA"/>
</dbReference>
<dbReference type="InterPro" id="IPR021301">
    <property type="entry name" value="DUF2779"/>
</dbReference>
<evidence type="ECO:0000259" key="2">
    <source>
        <dbReference type="Pfam" id="PF11074"/>
    </source>
</evidence>
<feature type="domain" description="DUF2779" evidence="2">
    <location>
        <begin position="386"/>
        <end position="530"/>
    </location>
</feature>
<dbReference type="OrthoDB" id="9783873at2"/>
<dbReference type="AlphaFoldDB" id="A0A2S8G120"/>
<protein>
    <submittedName>
        <fullName evidence="3">DUF2779 domain-containing protein</fullName>
    </submittedName>
</protein>
<dbReference type="Pfam" id="PF11074">
    <property type="entry name" value="DUF2779"/>
    <property type="match status" value="1"/>
</dbReference>
<gene>
    <name evidence="3" type="ORF">C5Y83_07790</name>
</gene>
<evidence type="ECO:0000313" key="3">
    <source>
        <dbReference type="EMBL" id="PQO37834.1"/>
    </source>
</evidence>
<proteinExistence type="predicted"/>
<dbReference type="RefSeq" id="WP_105329083.1">
    <property type="nucleotide sequence ID" value="NZ_PUHY01000005.1"/>
</dbReference>
<organism evidence="3 4">
    <name type="scientific">Blastopirellula marina</name>
    <dbReference type="NCBI Taxonomy" id="124"/>
    <lineage>
        <taxon>Bacteria</taxon>
        <taxon>Pseudomonadati</taxon>
        <taxon>Planctomycetota</taxon>
        <taxon>Planctomycetia</taxon>
        <taxon>Pirellulales</taxon>
        <taxon>Pirellulaceae</taxon>
        <taxon>Blastopirellula</taxon>
    </lineage>
</organism>
<feature type="region of interest" description="Disordered" evidence="1">
    <location>
        <begin position="188"/>
        <end position="207"/>
    </location>
</feature>
<evidence type="ECO:0000256" key="1">
    <source>
        <dbReference type="SAM" id="MobiDB-lite"/>
    </source>
</evidence>
<accession>A0A2S8G120</accession>
<sequence length="648" mass="74044">MTENQRYLTKSRFTLGMDCPTKLFYAGNPDIYPDASIEDTFLKSLAENGYHVGALAQQYHPGGHAVSTLNPEEALAQTERLLEQDEVTIYEAAFRFDDLFIRVDILVKKGNQIDLIEVKAKSYDKEKDGSLATSNGKPRAKWLPYLLDIAFQKYVVTKALPDSHIRAWLMPVDKQAVCPTHTLHQKISIDENRDPSGSPGVQSEPLTSDELEQRLLCKIPVDMHCEWIQQHSFVEAIGPPDFVERINWLAAHYRRNEKLVTPIKPQCAKCEFRPKTADSLSELKSGFEECWREQLSWGDEDFKEPNVLDIWNLSAGKKKELFDEKLIKLDHIQKQHIQPKPNEVPGISASERQWLQVEKHQNRDSEPYFDGPGLLREMKSWKYPLHFIDFETTMPAIPFHRGRRPYEQIAFQFSHHTVSRDHHVCHAGEFIDLSPGSFPNYAFLRELKRQLSQDDGTIFRYSQHENTVLLQIYEQLLSDSDAPSDRDELLEFIRTISTAGDKWSGKRTMVDLCEMVVSYYYSPRTKGSNSIKKVLPAIIEESTFLRETYSQPVYGAQNGIPSFNFSDHQWIHIADGNASDPYSTLVGLSEYAVADGGNALAAYAKAQRIDTSSQQHAETVKALLRYCELDTLAMVMIYQAWADRAGLS</sequence>
<evidence type="ECO:0000313" key="4">
    <source>
        <dbReference type="Proteomes" id="UP000238322"/>
    </source>
</evidence>
<dbReference type="Proteomes" id="UP000238322">
    <property type="component" value="Unassembled WGS sequence"/>
</dbReference>